<accession>A0A5E4BZA2</accession>
<evidence type="ECO:0000313" key="2">
    <source>
        <dbReference type="EMBL" id="VTJ74576.1"/>
    </source>
</evidence>
<dbReference type="Proteomes" id="UP000335636">
    <property type="component" value="Unassembled WGS sequence"/>
</dbReference>
<proteinExistence type="predicted"/>
<comment type="caution">
    <text evidence="2">The sequence shown here is derived from an EMBL/GenBank/DDBJ whole genome shotgun (WGS) entry which is preliminary data.</text>
</comment>
<evidence type="ECO:0000313" key="3">
    <source>
        <dbReference type="Proteomes" id="UP000335636"/>
    </source>
</evidence>
<gene>
    <name evidence="2" type="ORF">MONAX_5E029453</name>
</gene>
<dbReference type="EMBL" id="CABDUW010000753">
    <property type="protein sequence ID" value="VTJ74576.1"/>
    <property type="molecule type" value="Genomic_DNA"/>
</dbReference>
<name>A0A5E4BZA2_MARMO</name>
<sequence>MDDGPELWRGMHYIMCSQCPSETHSAAAPSDYKPGTSTFGEGGLEATSQFLESGPHGAPQGPMAWFSRLAPSCHPGLECDSLGTLNRGMHGGGTCEIAEFQAPDA</sequence>
<protein>
    <submittedName>
        <fullName evidence="2">Uncharacterized protein</fullName>
    </submittedName>
</protein>
<organism evidence="2 3">
    <name type="scientific">Marmota monax</name>
    <name type="common">Woodchuck</name>
    <dbReference type="NCBI Taxonomy" id="9995"/>
    <lineage>
        <taxon>Eukaryota</taxon>
        <taxon>Metazoa</taxon>
        <taxon>Chordata</taxon>
        <taxon>Craniata</taxon>
        <taxon>Vertebrata</taxon>
        <taxon>Euteleostomi</taxon>
        <taxon>Mammalia</taxon>
        <taxon>Eutheria</taxon>
        <taxon>Euarchontoglires</taxon>
        <taxon>Glires</taxon>
        <taxon>Rodentia</taxon>
        <taxon>Sciuromorpha</taxon>
        <taxon>Sciuridae</taxon>
        <taxon>Xerinae</taxon>
        <taxon>Marmotini</taxon>
        <taxon>Marmota</taxon>
    </lineage>
</organism>
<feature type="region of interest" description="Disordered" evidence="1">
    <location>
        <begin position="23"/>
        <end position="43"/>
    </location>
</feature>
<keyword evidence="3" id="KW-1185">Reference proteome</keyword>
<evidence type="ECO:0000256" key="1">
    <source>
        <dbReference type="SAM" id="MobiDB-lite"/>
    </source>
</evidence>
<dbReference type="AlphaFoldDB" id="A0A5E4BZA2"/>
<reference evidence="2" key="1">
    <citation type="submission" date="2019-04" db="EMBL/GenBank/DDBJ databases">
        <authorList>
            <person name="Alioto T."/>
            <person name="Alioto T."/>
        </authorList>
    </citation>
    <scope>NUCLEOTIDE SEQUENCE [LARGE SCALE GENOMIC DNA]</scope>
</reference>